<keyword evidence="4" id="KW-0489">Methyltransferase</keyword>
<organism evidence="9 10">
    <name type="scientific">Coffea arabica</name>
    <name type="common">Arabian coffee</name>
    <dbReference type="NCBI Taxonomy" id="13443"/>
    <lineage>
        <taxon>Eukaryota</taxon>
        <taxon>Viridiplantae</taxon>
        <taxon>Streptophyta</taxon>
        <taxon>Embryophyta</taxon>
        <taxon>Tracheophyta</taxon>
        <taxon>Spermatophyta</taxon>
        <taxon>Magnoliopsida</taxon>
        <taxon>eudicotyledons</taxon>
        <taxon>Gunneridae</taxon>
        <taxon>Pentapetalae</taxon>
        <taxon>asterids</taxon>
        <taxon>lamiids</taxon>
        <taxon>Gentianales</taxon>
        <taxon>Rubiaceae</taxon>
        <taxon>Ixoroideae</taxon>
        <taxon>Gardenieae complex</taxon>
        <taxon>Bertiereae - Coffeeae clade</taxon>
        <taxon>Coffeeae</taxon>
        <taxon>Coffea</taxon>
    </lineage>
</organism>
<dbReference type="GeneID" id="113737139"/>
<dbReference type="PANTHER" id="PTHR22884">
    <property type="entry name" value="SET DOMAIN PROTEINS"/>
    <property type="match status" value="1"/>
</dbReference>
<proteinExistence type="predicted"/>
<dbReference type="PROSITE" id="PS51215">
    <property type="entry name" value="AWS"/>
    <property type="match status" value="1"/>
</dbReference>
<dbReference type="Proteomes" id="UP001652660">
    <property type="component" value="Chromosome 3e"/>
</dbReference>
<feature type="domain" description="AWS" evidence="8">
    <location>
        <begin position="88"/>
        <end position="137"/>
    </location>
</feature>
<evidence type="ECO:0000313" key="10">
    <source>
        <dbReference type="RefSeq" id="XP_071939938.1"/>
    </source>
</evidence>
<protein>
    <recommendedName>
        <fullName evidence="8">AWS domain-containing protein</fullName>
    </recommendedName>
</protein>
<evidence type="ECO:0000313" key="9">
    <source>
        <dbReference type="Proteomes" id="UP001652660"/>
    </source>
</evidence>
<sequence>MVFTQKPASHNEMGVSNFDWLKLWSAFSTEKQNLKELSREIYRAPPSNISTRSRRHRKKVELPKGPSSFTHIYHNDFVGRKPKKLKDDDVAICVYKYDNPESACGEGCLNVMTSTECIHGHWPCQDYCKNQDLKTKRTIGGGHEYNGLYFLNPNGSIACPTTVFSLEIHCRWVIHFYKF</sequence>
<dbReference type="Pfam" id="PF17907">
    <property type="entry name" value="AWS"/>
    <property type="match status" value="1"/>
</dbReference>
<keyword evidence="3" id="KW-0158">Chromosome</keyword>
<evidence type="ECO:0000256" key="4">
    <source>
        <dbReference type="ARBA" id="ARBA00022603"/>
    </source>
</evidence>
<keyword evidence="7" id="KW-0539">Nucleus</keyword>
<evidence type="ECO:0000259" key="8">
    <source>
        <dbReference type="PROSITE" id="PS51215"/>
    </source>
</evidence>
<keyword evidence="9" id="KW-1185">Reference proteome</keyword>
<evidence type="ECO:0000256" key="6">
    <source>
        <dbReference type="ARBA" id="ARBA00022691"/>
    </source>
</evidence>
<evidence type="ECO:0000256" key="3">
    <source>
        <dbReference type="ARBA" id="ARBA00022454"/>
    </source>
</evidence>
<keyword evidence="6" id="KW-0949">S-adenosyl-L-methionine</keyword>
<dbReference type="SMART" id="SM00570">
    <property type="entry name" value="AWS"/>
    <property type="match status" value="1"/>
</dbReference>
<name>A0ABM4X7C7_COFAR</name>
<keyword evidence="5" id="KW-0808">Transferase</keyword>
<dbReference type="Gene3D" id="2.170.270.10">
    <property type="entry name" value="SET domain"/>
    <property type="match status" value="1"/>
</dbReference>
<dbReference type="RefSeq" id="XP_071939938.1">
    <property type="nucleotide sequence ID" value="XM_072083837.1"/>
</dbReference>
<accession>A0ABM4X7C7</accession>
<gene>
    <name evidence="10" type="primary">LOC113737139</name>
</gene>
<dbReference type="InterPro" id="IPR050777">
    <property type="entry name" value="SET2_Histone-Lys_MeTrsfase"/>
</dbReference>
<dbReference type="InterPro" id="IPR006560">
    <property type="entry name" value="AWS_dom"/>
</dbReference>
<evidence type="ECO:0000256" key="1">
    <source>
        <dbReference type="ARBA" id="ARBA00004123"/>
    </source>
</evidence>
<evidence type="ECO:0000256" key="5">
    <source>
        <dbReference type="ARBA" id="ARBA00022679"/>
    </source>
</evidence>
<evidence type="ECO:0000256" key="7">
    <source>
        <dbReference type="ARBA" id="ARBA00023242"/>
    </source>
</evidence>
<reference evidence="10" key="1">
    <citation type="submission" date="2025-08" db="UniProtKB">
        <authorList>
            <consortium name="RefSeq"/>
        </authorList>
    </citation>
    <scope>IDENTIFICATION</scope>
    <source>
        <tissue evidence="10">Leaves</tissue>
    </source>
</reference>
<evidence type="ECO:0000256" key="2">
    <source>
        <dbReference type="ARBA" id="ARBA00004286"/>
    </source>
</evidence>
<dbReference type="InterPro" id="IPR046341">
    <property type="entry name" value="SET_dom_sf"/>
</dbReference>
<comment type="subcellular location">
    <subcellularLocation>
        <location evidence="2">Chromosome</location>
    </subcellularLocation>
    <subcellularLocation>
        <location evidence="1">Nucleus</location>
    </subcellularLocation>
</comment>